<evidence type="ECO:0000313" key="1">
    <source>
        <dbReference type="EMBL" id="KAJ8784084.1"/>
    </source>
</evidence>
<evidence type="ECO:0000313" key="2">
    <source>
        <dbReference type="Proteomes" id="UP001159641"/>
    </source>
</evidence>
<gene>
    <name evidence="1" type="ORF">J1605_008584</name>
</gene>
<organism evidence="1 2">
    <name type="scientific">Eschrichtius robustus</name>
    <name type="common">California gray whale</name>
    <name type="synonym">Eschrichtius gibbosus</name>
    <dbReference type="NCBI Taxonomy" id="9764"/>
    <lineage>
        <taxon>Eukaryota</taxon>
        <taxon>Metazoa</taxon>
        <taxon>Chordata</taxon>
        <taxon>Craniata</taxon>
        <taxon>Vertebrata</taxon>
        <taxon>Euteleostomi</taxon>
        <taxon>Mammalia</taxon>
        <taxon>Eutheria</taxon>
        <taxon>Laurasiatheria</taxon>
        <taxon>Artiodactyla</taxon>
        <taxon>Whippomorpha</taxon>
        <taxon>Cetacea</taxon>
        <taxon>Mysticeti</taxon>
        <taxon>Eschrichtiidae</taxon>
        <taxon>Eschrichtius</taxon>
    </lineage>
</organism>
<reference evidence="1 2" key="1">
    <citation type="submission" date="2022-11" db="EMBL/GenBank/DDBJ databases">
        <title>Whole genome sequence of Eschrichtius robustus ER-17-0199.</title>
        <authorList>
            <person name="Bruniche-Olsen A."/>
            <person name="Black A.N."/>
            <person name="Fields C.J."/>
            <person name="Walden K."/>
            <person name="Dewoody J.A."/>
        </authorList>
    </citation>
    <scope>NUCLEOTIDE SEQUENCE [LARGE SCALE GENOMIC DNA]</scope>
    <source>
        <strain evidence="1">ER-17-0199</strain>
        <tissue evidence="1">Blubber</tissue>
    </source>
</reference>
<dbReference type="Proteomes" id="UP001159641">
    <property type="component" value="Unassembled WGS sequence"/>
</dbReference>
<sequence length="297" mass="31599">MAASSLLTEGVSSRLPQRPLAVSVPLLLQPDPYGGGKGQHGDWGREGGGATFFNLRNHCIRTPPSPRASVLPGSPCELKLHCAPCSAWKNASTAVHPDAEMRLAACLCLPHSRLRSSTPETTANQRRWQRSFYELQEDDAITSNEKHLESLKNSGSLVRALEWLAPAGGSRTGRQAGALKLSRLGFVRMAPAEKGFLMLTKSDRMAAFSVLMGPCQLSIGAPGQSGVRRRGVAGPVLRPCGTVGFGVLTSWHWSLRTLFLLLKLMLGAALGSSWSISSSANSAVASLALEILQAAGH</sequence>
<keyword evidence="2" id="KW-1185">Reference proteome</keyword>
<protein>
    <submittedName>
        <fullName evidence="1">Uncharacterized protein</fullName>
    </submittedName>
</protein>
<proteinExistence type="predicted"/>
<dbReference type="EMBL" id="JAIQCJ010002072">
    <property type="protein sequence ID" value="KAJ8784084.1"/>
    <property type="molecule type" value="Genomic_DNA"/>
</dbReference>
<name>A0AB34H0A0_ESCRO</name>
<dbReference type="AlphaFoldDB" id="A0AB34H0A0"/>
<comment type="caution">
    <text evidence="1">The sequence shown here is derived from an EMBL/GenBank/DDBJ whole genome shotgun (WGS) entry which is preliminary data.</text>
</comment>
<accession>A0AB34H0A0</accession>